<evidence type="ECO:0000256" key="1">
    <source>
        <dbReference type="ARBA" id="ARBA00022723"/>
    </source>
</evidence>
<organism evidence="4 5">
    <name type="scientific">Knufia peltigerae</name>
    <dbReference type="NCBI Taxonomy" id="1002370"/>
    <lineage>
        <taxon>Eukaryota</taxon>
        <taxon>Fungi</taxon>
        <taxon>Dikarya</taxon>
        <taxon>Ascomycota</taxon>
        <taxon>Pezizomycotina</taxon>
        <taxon>Eurotiomycetes</taxon>
        <taxon>Chaetothyriomycetidae</taxon>
        <taxon>Chaetothyriales</taxon>
        <taxon>Trichomeriaceae</taxon>
        <taxon>Knufia</taxon>
    </lineage>
</organism>
<evidence type="ECO:0000256" key="2">
    <source>
        <dbReference type="ARBA" id="ARBA00023239"/>
    </source>
</evidence>
<dbReference type="SUPFAM" id="SSF51621">
    <property type="entry name" value="Phosphoenolpyruvate/pyruvate domain"/>
    <property type="match status" value="1"/>
</dbReference>
<dbReference type="EMBL" id="JAPDRN010000135">
    <property type="protein sequence ID" value="KAJ9619081.1"/>
    <property type="molecule type" value="Genomic_DNA"/>
</dbReference>
<dbReference type="GO" id="GO:0046872">
    <property type="term" value="F:metal ion binding"/>
    <property type="evidence" value="ECO:0007669"/>
    <property type="project" value="UniProtKB-KW"/>
</dbReference>
<gene>
    <name evidence="4" type="ORF">H2204_012792</name>
</gene>
<dbReference type="InterPro" id="IPR040442">
    <property type="entry name" value="Pyrv_kinase-like_dom_sf"/>
</dbReference>
<evidence type="ECO:0000313" key="4">
    <source>
        <dbReference type="EMBL" id="KAJ9619081.1"/>
    </source>
</evidence>
<dbReference type="Proteomes" id="UP001172681">
    <property type="component" value="Unassembled WGS sequence"/>
</dbReference>
<dbReference type="Pfam" id="PF03328">
    <property type="entry name" value="HpcH_HpaI"/>
    <property type="match status" value="1"/>
</dbReference>
<reference evidence="4" key="1">
    <citation type="submission" date="2022-10" db="EMBL/GenBank/DDBJ databases">
        <title>Culturing micro-colonial fungi from biological soil crusts in the Mojave desert and describing Neophaeococcomyces mojavensis, and introducing the new genera and species Taxawa tesnikishii.</title>
        <authorList>
            <person name="Kurbessoian T."/>
            <person name="Stajich J.E."/>
        </authorList>
    </citation>
    <scope>NUCLEOTIDE SEQUENCE</scope>
    <source>
        <strain evidence="4">TK_35</strain>
    </source>
</reference>
<accession>A0AA38XSJ1</accession>
<keyword evidence="2" id="KW-0456">Lyase</keyword>
<dbReference type="InterPro" id="IPR015813">
    <property type="entry name" value="Pyrv/PenolPyrv_kinase-like_dom"/>
</dbReference>
<dbReference type="GO" id="GO:0016832">
    <property type="term" value="F:aldehyde-lyase activity"/>
    <property type="evidence" value="ECO:0007669"/>
    <property type="project" value="TreeGrafter"/>
</dbReference>
<comment type="caution">
    <text evidence="4">The sequence shown here is derived from an EMBL/GenBank/DDBJ whole genome shotgun (WGS) entry which is preliminary data.</text>
</comment>
<dbReference type="PANTHER" id="PTHR30502">
    <property type="entry name" value="2-KETO-3-DEOXY-L-RHAMNONATE ALDOLASE"/>
    <property type="match status" value="1"/>
</dbReference>
<name>A0AA38XSJ1_9EURO</name>
<sequence>MYKNQVSASQKGGNLTKPETLRFQTHHEKLGGRPLLGTVLTVPAEMVAMLAAQTFDFVMIDMEHSPMTAEQMNRLVHSVVAASQGKCLAIVRVPSHDVEWIKWALDSGAAGIIVPMVNNATEMKHIISHALYPPKGKRSFGPFNAMFGRQLGGTQMGTYYDMAQDQGVAILPIIESVEGLENAESILAVDGVSGVFIGPADLRSSMGLSIGVDGPEPEFQQALTKICDAAARCGKISGSMGTTPDSIKARTELGMKFLLVTLDYNVLLSGFASAMDSAKSALLNVVPKGNL</sequence>
<dbReference type="GO" id="GO:0005737">
    <property type="term" value="C:cytoplasm"/>
    <property type="evidence" value="ECO:0007669"/>
    <property type="project" value="TreeGrafter"/>
</dbReference>
<proteinExistence type="predicted"/>
<dbReference type="InterPro" id="IPR005000">
    <property type="entry name" value="Aldolase/citrate-lyase_domain"/>
</dbReference>
<dbReference type="PANTHER" id="PTHR30502:SF8">
    <property type="entry name" value="SYNTHASE, PUTATIVE-RELATED"/>
    <property type="match status" value="1"/>
</dbReference>
<dbReference type="AlphaFoldDB" id="A0AA38XSJ1"/>
<protein>
    <recommendedName>
        <fullName evidence="3">HpcH/HpaI aldolase/citrate lyase domain-containing protein</fullName>
    </recommendedName>
</protein>
<keyword evidence="1" id="KW-0479">Metal-binding</keyword>
<keyword evidence="5" id="KW-1185">Reference proteome</keyword>
<evidence type="ECO:0000259" key="3">
    <source>
        <dbReference type="Pfam" id="PF03328"/>
    </source>
</evidence>
<feature type="domain" description="HpcH/HpaI aldolase/citrate lyase" evidence="3">
    <location>
        <begin position="44"/>
        <end position="234"/>
    </location>
</feature>
<evidence type="ECO:0000313" key="5">
    <source>
        <dbReference type="Proteomes" id="UP001172681"/>
    </source>
</evidence>
<dbReference type="Gene3D" id="3.20.20.60">
    <property type="entry name" value="Phosphoenolpyruvate-binding domains"/>
    <property type="match status" value="1"/>
</dbReference>
<dbReference type="InterPro" id="IPR050251">
    <property type="entry name" value="HpcH-HpaI_aldolase"/>
</dbReference>